<evidence type="ECO:0000313" key="16">
    <source>
        <dbReference type="Proteomes" id="UP000182836"/>
    </source>
</evidence>
<keyword evidence="15" id="KW-1185">Reference proteome</keyword>
<dbReference type="GO" id="GO:0003924">
    <property type="term" value="F:GTPase activity"/>
    <property type="evidence" value="ECO:0007669"/>
    <property type="project" value="UniProtKB-UniRule"/>
</dbReference>
<feature type="binding site" evidence="10">
    <location>
        <position position="301"/>
    </location>
    <ligand>
        <name>Zn(2+)</name>
        <dbReference type="ChEBI" id="CHEBI:29105"/>
    </ligand>
</feature>
<evidence type="ECO:0000256" key="9">
    <source>
        <dbReference type="ARBA" id="ARBA00023134"/>
    </source>
</evidence>
<evidence type="ECO:0000313" key="14">
    <source>
        <dbReference type="EMBL" id="SDJ68759.1"/>
    </source>
</evidence>
<keyword evidence="5 10" id="KW-0547">Nucleotide-binding</keyword>
<evidence type="ECO:0000256" key="5">
    <source>
        <dbReference type="ARBA" id="ARBA00022741"/>
    </source>
</evidence>
<dbReference type="RefSeq" id="WP_043065185.1">
    <property type="nucleotide sequence ID" value="NZ_BJOA01000241.1"/>
</dbReference>
<name>A0A0D1WFA2_ANEMI</name>
<feature type="binding site" evidence="10">
    <location>
        <begin position="163"/>
        <end position="166"/>
    </location>
    <ligand>
        <name>GTP</name>
        <dbReference type="ChEBI" id="CHEBI:37565"/>
    </ligand>
</feature>
<dbReference type="PATRIC" id="fig|47500.8.peg.5617"/>
<dbReference type="SUPFAM" id="SSF50249">
    <property type="entry name" value="Nucleic acid-binding proteins"/>
    <property type="match status" value="1"/>
</dbReference>
<keyword evidence="7 10" id="KW-0862">Zinc</keyword>
<feature type="binding site" evidence="10">
    <location>
        <position position="309"/>
    </location>
    <ligand>
        <name>Zn(2+)</name>
        <dbReference type="ChEBI" id="CHEBI:29105"/>
    </ligand>
</feature>
<keyword evidence="4 10" id="KW-0699">rRNA-binding</keyword>
<feature type="binding site" evidence="10">
    <location>
        <position position="303"/>
    </location>
    <ligand>
        <name>Zn(2+)</name>
        <dbReference type="ChEBI" id="CHEBI:29105"/>
    </ligand>
</feature>
<dbReference type="NCBIfam" id="TIGR00157">
    <property type="entry name" value="ribosome small subunit-dependent GTPase A"/>
    <property type="match status" value="1"/>
</dbReference>
<sequence length="359" mass="40989">MNAQQVMGWNTFFEQHYQNYKEKGLLPARVVTKHGHSYQLYFEGQFLTAKVAGRFRYHAYLKKHFPVVGDWVVFRHIENSNEAIIHAVMPRKNCFVRKLPISGGRRMSNGIIEGGTTEEQVIAANIDTSFIVSGLDQDFDLRRIERFITLVYNSGSQPVVILNKTDLCDNVSDFVNHVRDIAINIPILAISVEKNINMDALCPYLQPGKTVVFLGSSGVGKSTITNALLGEAKQKKQTISTATGKGRHTTTSAELMIHPTGYTIIDTPGLREVQLWGEEKVLEQSFNDIREIANGCRYQDCRHDKEPGCAVKQAFQNEWISGERLESYKKQIAELQRLDEKKKQFERYISRKMKHKRHK</sequence>
<dbReference type="STRING" id="47500.AF333_16965"/>
<dbReference type="InterPro" id="IPR010914">
    <property type="entry name" value="RsgA_GTPase_dom"/>
</dbReference>
<keyword evidence="2 10" id="KW-0690">Ribosome biogenesis</keyword>
<accession>A0A0D1WFA2</accession>
<comment type="cofactor">
    <cofactor evidence="10">
        <name>Zn(2+)</name>
        <dbReference type="ChEBI" id="CHEBI:29105"/>
    </cofactor>
    <text evidence="10">Binds 1 zinc ion per subunit.</text>
</comment>
<dbReference type="PROSITE" id="PS50936">
    <property type="entry name" value="ENGC_GTPASE"/>
    <property type="match status" value="1"/>
</dbReference>
<dbReference type="GO" id="GO:0042274">
    <property type="term" value="P:ribosomal small subunit biogenesis"/>
    <property type="evidence" value="ECO:0007669"/>
    <property type="project" value="UniProtKB-UniRule"/>
</dbReference>
<evidence type="ECO:0000256" key="8">
    <source>
        <dbReference type="ARBA" id="ARBA00022884"/>
    </source>
</evidence>
<keyword evidence="6 10" id="KW-0378">Hydrolase</keyword>
<evidence type="ECO:0000313" key="15">
    <source>
        <dbReference type="Proteomes" id="UP000037269"/>
    </source>
</evidence>
<keyword evidence="1 10" id="KW-0963">Cytoplasm</keyword>
<dbReference type="EMBL" id="FNED01000025">
    <property type="protein sequence ID" value="SDJ68759.1"/>
    <property type="molecule type" value="Genomic_DNA"/>
</dbReference>
<dbReference type="Gene3D" id="2.40.50.140">
    <property type="entry name" value="Nucleic acid-binding proteins"/>
    <property type="match status" value="1"/>
</dbReference>
<feature type="domain" description="CP-type G" evidence="12">
    <location>
        <begin position="118"/>
        <end position="273"/>
    </location>
</feature>
<feature type="binding site" evidence="10">
    <location>
        <begin position="215"/>
        <end position="223"/>
    </location>
    <ligand>
        <name>GTP</name>
        <dbReference type="ChEBI" id="CHEBI:37565"/>
    </ligand>
</feature>
<proteinExistence type="inferred from homology"/>
<dbReference type="GeneID" id="42306861"/>
<dbReference type="CDD" id="cd01854">
    <property type="entry name" value="YjeQ_EngC"/>
    <property type="match status" value="1"/>
</dbReference>
<keyword evidence="8 10" id="KW-0694">RNA-binding</keyword>
<evidence type="ECO:0000256" key="6">
    <source>
        <dbReference type="ARBA" id="ARBA00022801"/>
    </source>
</evidence>
<dbReference type="GO" id="GO:0019843">
    <property type="term" value="F:rRNA binding"/>
    <property type="evidence" value="ECO:0007669"/>
    <property type="project" value="UniProtKB-KW"/>
</dbReference>
<evidence type="ECO:0000256" key="4">
    <source>
        <dbReference type="ARBA" id="ARBA00022730"/>
    </source>
</evidence>
<dbReference type="OrthoDB" id="9809485at2"/>
<dbReference type="EC" id="3.6.1.-" evidence="10"/>
<evidence type="ECO:0000256" key="7">
    <source>
        <dbReference type="ARBA" id="ARBA00022833"/>
    </source>
</evidence>
<feature type="binding site" evidence="10">
    <location>
        <position position="296"/>
    </location>
    <ligand>
        <name>Zn(2+)</name>
        <dbReference type="ChEBI" id="CHEBI:29105"/>
    </ligand>
</feature>
<dbReference type="InterPro" id="IPR004881">
    <property type="entry name" value="Ribosome_biogen_GTPase_RsgA"/>
</dbReference>
<dbReference type="PROSITE" id="PS51721">
    <property type="entry name" value="G_CP"/>
    <property type="match status" value="1"/>
</dbReference>
<keyword evidence="9 10" id="KW-0342">GTP-binding</keyword>
<feature type="domain" description="EngC GTPase" evidence="11">
    <location>
        <begin position="124"/>
        <end position="271"/>
    </location>
</feature>
<dbReference type="PANTHER" id="PTHR32120">
    <property type="entry name" value="SMALL RIBOSOMAL SUBUNIT BIOGENESIS GTPASE RSGA"/>
    <property type="match status" value="1"/>
</dbReference>
<dbReference type="GO" id="GO:0005525">
    <property type="term" value="F:GTP binding"/>
    <property type="evidence" value="ECO:0007669"/>
    <property type="project" value="UniProtKB-UniRule"/>
</dbReference>
<dbReference type="InterPro" id="IPR027417">
    <property type="entry name" value="P-loop_NTPase"/>
</dbReference>
<comment type="similarity">
    <text evidence="10">Belongs to the TRAFAC class YlqF/YawG GTPase family. RsgA subfamily.</text>
</comment>
<comment type="subcellular location">
    <subcellularLocation>
        <location evidence="10">Cytoplasm</location>
    </subcellularLocation>
</comment>
<evidence type="ECO:0000259" key="12">
    <source>
        <dbReference type="PROSITE" id="PS51721"/>
    </source>
</evidence>
<evidence type="ECO:0000313" key="13">
    <source>
        <dbReference type="EMBL" id="KON96922.1"/>
    </source>
</evidence>
<reference evidence="14 16" key="2">
    <citation type="submission" date="2016-10" db="EMBL/GenBank/DDBJ databases">
        <authorList>
            <person name="de Groot N.N."/>
        </authorList>
    </citation>
    <scope>NUCLEOTIDE SEQUENCE [LARGE SCALE GENOMIC DNA]</scope>
    <source>
        <strain evidence="14 16">DSM 2895</strain>
    </source>
</reference>
<dbReference type="HAMAP" id="MF_01820">
    <property type="entry name" value="GTPase_RsgA"/>
    <property type="match status" value="1"/>
</dbReference>
<dbReference type="Proteomes" id="UP000182836">
    <property type="component" value="Unassembled WGS sequence"/>
</dbReference>
<dbReference type="Proteomes" id="UP000037269">
    <property type="component" value="Unassembled WGS sequence"/>
</dbReference>
<dbReference type="InterPro" id="IPR012340">
    <property type="entry name" value="NA-bd_OB-fold"/>
</dbReference>
<dbReference type="PANTHER" id="PTHR32120:SF10">
    <property type="entry name" value="SMALL RIBOSOMAL SUBUNIT BIOGENESIS GTPASE RSGA"/>
    <property type="match status" value="1"/>
</dbReference>
<dbReference type="InterPro" id="IPR030378">
    <property type="entry name" value="G_CP_dom"/>
</dbReference>
<evidence type="ECO:0000256" key="10">
    <source>
        <dbReference type="HAMAP-Rule" id="MF_01820"/>
    </source>
</evidence>
<evidence type="ECO:0000256" key="2">
    <source>
        <dbReference type="ARBA" id="ARBA00022517"/>
    </source>
</evidence>
<protein>
    <recommendedName>
        <fullName evidence="10">Small ribosomal subunit biogenesis GTPase RsgA</fullName>
        <ecNumber evidence="10">3.6.1.-</ecNumber>
    </recommendedName>
</protein>
<dbReference type="GO" id="GO:0005737">
    <property type="term" value="C:cytoplasm"/>
    <property type="evidence" value="ECO:0007669"/>
    <property type="project" value="UniProtKB-SubCell"/>
</dbReference>
<gene>
    <name evidence="10" type="primary">rsgA</name>
    <name evidence="13" type="ORF">AF333_16965</name>
    <name evidence="14" type="ORF">SAMN04487909_12529</name>
</gene>
<dbReference type="Gene3D" id="1.10.40.50">
    <property type="entry name" value="Probable gtpase engc, domain 3"/>
    <property type="match status" value="1"/>
</dbReference>
<dbReference type="GO" id="GO:0046872">
    <property type="term" value="F:metal ion binding"/>
    <property type="evidence" value="ECO:0007669"/>
    <property type="project" value="UniProtKB-KW"/>
</dbReference>
<dbReference type="Pfam" id="PF03193">
    <property type="entry name" value="RsgA_GTPase"/>
    <property type="match status" value="1"/>
</dbReference>
<reference evidence="13 15" key="1">
    <citation type="submission" date="2015-07" db="EMBL/GenBank/DDBJ databases">
        <title>Fjat-14205 dsm 2895.</title>
        <authorList>
            <person name="Liu B."/>
            <person name="Wang J."/>
            <person name="Zhu Y."/>
            <person name="Liu G."/>
            <person name="Chen Q."/>
            <person name="Chen Z."/>
            <person name="Lan J."/>
            <person name="Che J."/>
            <person name="Ge C."/>
            <person name="Shi H."/>
            <person name="Pan Z."/>
            <person name="Liu X."/>
        </authorList>
    </citation>
    <scope>NUCLEOTIDE SEQUENCE [LARGE SCALE GENOMIC DNA]</scope>
    <source>
        <strain evidence="13 15">DSM 2895</strain>
    </source>
</reference>
<comment type="subunit">
    <text evidence="10">Monomer. Associates with 30S ribosomal subunit, binds 16S rRNA.</text>
</comment>
<dbReference type="AlphaFoldDB" id="A0A0D1WFA2"/>
<comment type="function">
    <text evidence="10">One of several proteins that assist in the late maturation steps of the functional core of the 30S ribosomal subunit. Helps release RbfA from mature subunits. May play a role in the assembly of ribosomal proteins into the subunit. Circularly permuted GTPase that catalyzes slow GTP hydrolysis, GTPase activity is stimulated by the 30S ribosomal subunit.</text>
</comment>
<evidence type="ECO:0000256" key="3">
    <source>
        <dbReference type="ARBA" id="ARBA00022723"/>
    </source>
</evidence>
<dbReference type="SUPFAM" id="SSF52540">
    <property type="entry name" value="P-loop containing nucleoside triphosphate hydrolases"/>
    <property type="match status" value="1"/>
</dbReference>
<keyword evidence="3 10" id="KW-0479">Metal-binding</keyword>
<dbReference type="Gene3D" id="3.40.50.300">
    <property type="entry name" value="P-loop containing nucleotide triphosphate hydrolases"/>
    <property type="match status" value="1"/>
</dbReference>
<dbReference type="EMBL" id="LGUG01000004">
    <property type="protein sequence ID" value="KON96922.1"/>
    <property type="molecule type" value="Genomic_DNA"/>
</dbReference>
<evidence type="ECO:0000259" key="11">
    <source>
        <dbReference type="PROSITE" id="PS50936"/>
    </source>
</evidence>
<evidence type="ECO:0000256" key="1">
    <source>
        <dbReference type="ARBA" id="ARBA00022490"/>
    </source>
</evidence>
<organism evidence="13 15">
    <name type="scientific">Aneurinibacillus migulanus</name>
    <name type="common">Bacillus migulanus</name>
    <dbReference type="NCBI Taxonomy" id="47500"/>
    <lineage>
        <taxon>Bacteria</taxon>
        <taxon>Bacillati</taxon>
        <taxon>Bacillota</taxon>
        <taxon>Bacilli</taxon>
        <taxon>Bacillales</taxon>
        <taxon>Paenibacillaceae</taxon>
        <taxon>Aneurinibacillus group</taxon>
        <taxon>Aneurinibacillus</taxon>
    </lineage>
</organism>